<comment type="similarity">
    <text evidence="1">Belongs to the thiolase-like superfamily. Chalcone/stilbene synthases family.</text>
</comment>
<gene>
    <name evidence="7" type="ORF">SAMN04488059_12152</name>
</gene>
<dbReference type="InterPro" id="IPR012328">
    <property type="entry name" value="Chalcone/stilbene_synt_C"/>
</dbReference>
<dbReference type="Pfam" id="PF02797">
    <property type="entry name" value="Chal_sti_synt_C"/>
    <property type="match status" value="1"/>
</dbReference>
<dbReference type="InterPro" id="IPR011141">
    <property type="entry name" value="Polyketide_synthase_type-III"/>
</dbReference>
<evidence type="ECO:0000313" key="8">
    <source>
        <dbReference type="Proteomes" id="UP000182258"/>
    </source>
</evidence>
<dbReference type="Proteomes" id="UP000182258">
    <property type="component" value="Unassembled WGS sequence"/>
</dbReference>
<organism evidence="7 8">
    <name type="scientific">Devosia psychrophila</name>
    <dbReference type="NCBI Taxonomy" id="728005"/>
    <lineage>
        <taxon>Bacteria</taxon>
        <taxon>Pseudomonadati</taxon>
        <taxon>Pseudomonadota</taxon>
        <taxon>Alphaproteobacteria</taxon>
        <taxon>Hyphomicrobiales</taxon>
        <taxon>Devosiaceae</taxon>
        <taxon>Devosia</taxon>
    </lineage>
</organism>
<evidence type="ECO:0000259" key="5">
    <source>
        <dbReference type="Pfam" id="PF00195"/>
    </source>
</evidence>
<dbReference type="SUPFAM" id="SSF53901">
    <property type="entry name" value="Thiolase-like"/>
    <property type="match status" value="1"/>
</dbReference>
<sequence>MTSMMHLPMAHLIALSTHVPPYELPQEMVKIVAKRVLGERYPEFERLTKSFENAVIDRRYSAVPFEWFEQPQDWPSRTLAYLQGAPEMFIGAAQNALTAAGWTADEVDCIVTVTSTGIATPTLDARAMVTMPFRSDVHRVPVFGLGCAGGVSGLSIAARLASASPGSKVLFVCVEACTLSFREDRLQKADIIATVLFGDGAAAACISTEGNSLGQFGHGEEHTWPDTLAIMGWDVDEAGFGVVFDRSIPEFVKQHFAAAVESGMERMGLAQADLARIICHPGGAKVVDAIEGALHLGQDVLDHERGILRDYGNMSAPTVMFVLERLLADAPHGQMMLAALGPGFTASLLPIRFAA</sequence>
<dbReference type="Pfam" id="PF00195">
    <property type="entry name" value="Chal_sti_synt_N"/>
    <property type="match status" value="1"/>
</dbReference>
<keyword evidence="3" id="KW-0012">Acyltransferase</keyword>
<dbReference type="STRING" id="728005.SAMN04488059_12152"/>
<dbReference type="PANTHER" id="PTHR11877">
    <property type="entry name" value="HYDROXYMETHYLGLUTARYL-COA SYNTHASE"/>
    <property type="match status" value="1"/>
</dbReference>
<dbReference type="InterPro" id="IPR016039">
    <property type="entry name" value="Thiolase-like"/>
</dbReference>
<name>A0A1I1PM19_9HYPH</name>
<feature type="domain" description="Chalcone/stilbene synthase N-terminal" evidence="5">
    <location>
        <begin position="82"/>
        <end position="208"/>
    </location>
</feature>
<evidence type="ECO:0000256" key="2">
    <source>
        <dbReference type="ARBA" id="ARBA00022679"/>
    </source>
</evidence>
<dbReference type="InterPro" id="IPR001099">
    <property type="entry name" value="Chalcone/stilbene_synt_N"/>
</dbReference>
<evidence type="ECO:0000256" key="4">
    <source>
        <dbReference type="PIRSR" id="PIRSR000451-1"/>
    </source>
</evidence>
<protein>
    <submittedName>
        <fullName evidence="7">Alkylresorcinol/alkylpyrone synthase</fullName>
    </submittedName>
</protein>
<accession>A0A1I1PM19</accession>
<evidence type="ECO:0000313" key="7">
    <source>
        <dbReference type="EMBL" id="SFD10841.1"/>
    </source>
</evidence>
<dbReference type="Gene3D" id="3.40.47.10">
    <property type="match status" value="2"/>
</dbReference>
<feature type="domain" description="Chalcone/stilbene synthase C-terminal" evidence="6">
    <location>
        <begin position="225"/>
        <end position="328"/>
    </location>
</feature>
<proteinExistence type="inferred from homology"/>
<feature type="active site" description="Acyl-thioester intermediate" evidence="4">
    <location>
        <position position="147"/>
    </location>
</feature>
<reference evidence="7 8" key="1">
    <citation type="submission" date="2016-10" db="EMBL/GenBank/DDBJ databases">
        <authorList>
            <person name="de Groot N.N."/>
        </authorList>
    </citation>
    <scope>NUCLEOTIDE SEQUENCE [LARGE SCALE GENOMIC DNA]</scope>
    <source>
        <strain evidence="7 8">CGMCC 1.10210</strain>
    </source>
</reference>
<dbReference type="AlphaFoldDB" id="A0A1I1PM19"/>
<dbReference type="GO" id="GO:0030639">
    <property type="term" value="P:polyketide biosynthetic process"/>
    <property type="evidence" value="ECO:0007669"/>
    <property type="project" value="TreeGrafter"/>
</dbReference>
<evidence type="ECO:0000259" key="6">
    <source>
        <dbReference type="Pfam" id="PF02797"/>
    </source>
</evidence>
<dbReference type="PANTHER" id="PTHR11877:SF99">
    <property type="entry name" value="1,3,6,8-TETRAHYDROXYNAPHTHALENE SYNTHASE"/>
    <property type="match status" value="1"/>
</dbReference>
<dbReference type="GO" id="GO:0016747">
    <property type="term" value="F:acyltransferase activity, transferring groups other than amino-acyl groups"/>
    <property type="evidence" value="ECO:0007669"/>
    <property type="project" value="InterPro"/>
</dbReference>
<evidence type="ECO:0000256" key="3">
    <source>
        <dbReference type="ARBA" id="ARBA00023315"/>
    </source>
</evidence>
<evidence type="ECO:0000256" key="1">
    <source>
        <dbReference type="ARBA" id="ARBA00005531"/>
    </source>
</evidence>
<dbReference type="PIRSF" id="PIRSF000451">
    <property type="entry name" value="PKS_III"/>
    <property type="match status" value="1"/>
</dbReference>
<dbReference type="CDD" id="cd00831">
    <property type="entry name" value="CHS_like"/>
    <property type="match status" value="1"/>
</dbReference>
<dbReference type="EMBL" id="FOMB01000021">
    <property type="protein sequence ID" value="SFD10841.1"/>
    <property type="molecule type" value="Genomic_DNA"/>
</dbReference>
<keyword evidence="2" id="KW-0808">Transferase</keyword>